<dbReference type="Proteomes" id="UP001499882">
    <property type="component" value="Unassembled WGS sequence"/>
</dbReference>
<feature type="signal peptide" evidence="1">
    <location>
        <begin position="1"/>
        <end position="24"/>
    </location>
</feature>
<comment type="caution">
    <text evidence="2">The sequence shown here is derived from an EMBL/GenBank/DDBJ whole genome shotgun (WGS) entry which is preliminary data.</text>
</comment>
<keyword evidence="1" id="KW-0732">Signal</keyword>
<sequence>MNRRWLTRALIALAVPALIVPALATSATAAGGAKVPTIDAVAKTYPHLADGTATESAMKVYGPGKKCNTTKVIEGASGRSASYSPDYSSGDPSAYLMTGERPMVSVQAYKFPTTKAAIAYLHGYAKAAKKCPGTNPGGGGTGGGPKPDCKSSMKKIAFKLGNERWGYQIKSTCTISGQTSSSVFNSLFSRKGRFIVYTSAMSMDASAPSIPKSIELTSTALKAVG</sequence>
<evidence type="ECO:0000313" key="3">
    <source>
        <dbReference type="Proteomes" id="UP001499882"/>
    </source>
</evidence>
<proteinExistence type="predicted"/>
<feature type="chain" id="PRO_5045553015" description="Sensor domain-containing protein" evidence="1">
    <location>
        <begin position="25"/>
        <end position="225"/>
    </location>
</feature>
<reference evidence="3" key="1">
    <citation type="journal article" date="2019" name="Int. J. Syst. Evol. Microbiol.">
        <title>The Global Catalogue of Microorganisms (GCM) 10K type strain sequencing project: providing services to taxonomists for standard genome sequencing and annotation.</title>
        <authorList>
            <consortium name="The Broad Institute Genomics Platform"/>
            <consortium name="The Broad Institute Genome Sequencing Center for Infectious Disease"/>
            <person name="Wu L."/>
            <person name="Ma J."/>
        </authorList>
    </citation>
    <scope>NUCLEOTIDE SEQUENCE [LARGE SCALE GENOMIC DNA]</scope>
    <source>
        <strain evidence="3">JCM 18532</strain>
    </source>
</reference>
<dbReference type="RefSeq" id="WP_345526641.1">
    <property type="nucleotide sequence ID" value="NZ_BAABKN010000013.1"/>
</dbReference>
<name>A0ABP8YPP4_9ACTN</name>
<evidence type="ECO:0008006" key="4">
    <source>
        <dbReference type="Google" id="ProtNLM"/>
    </source>
</evidence>
<organism evidence="2 3">
    <name type="scientific">Nocardioides endophyticus</name>
    <dbReference type="NCBI Taxonomy" id="1353775"/>
    <lineage>
        <taxon>Bacteria</taxon>
        <taxon>Bacillati</taxon>
        <taxon>Actinomycetota</taxon>
        <taxon>Actinomycetes</taxon>
        <taxon>Propionibacteriales</taxon>
        <taxon>Nocardioidaceae</taxon>
        <taxon>Nocardioides</taxon>
    </lineage>
</organism>
<evidence type="ECO:0000313" key="2">
    <source>
        <dbReference type="EMBL" id="GAA4736326.1"/>
    </source>
</evidence>
<gene>
    <name evidence="2" type="ORF">GCM10023350_20210</name>
</gene>
<keyword evidence="3" id="KW-1185">Reference proteome</keyword>
<protein>
    <recommendedName>
        <fullName evidence="4">Sensor domain-containing protein</fullName>
    </recommendedName>
</protein>
<dbReference type="EMBL" id="BAABKN010000013">
    <property type="protein sequence ID" value="GAA4736326.1"/>
    <property type="molecule type" value="Genomic_DNA"/>
</dbReference>
<accession>A0ABP8YPP4</accession>
<evidence type="ECO:0000256" key="1">
    <source>
        <dbReference type="SAM" id="SignalP"/>
    </source>
</evidence>